<dbReference type="EMBL" id="LQQU01000003">
    <property type="protein sequence ID" value="KZE35092.1"/>
    <property type="molecule type" value="Genomic_DNA"/>
</dbReference>
<dbReference type="STRING" id="1452487.AVW16_04715"/>
<dbReference type="OrthoDB" id="119700at2"/>
<keyword evidence="2" id="KW-1185">Reference proteome</keyword>
<name>A0A165G4J3_9NEIS</name>
<evidence type="ECO:0000313" key="2">
    <source>
        <dbReference type="Proteomes" id="UP000076625"/>
    </source>
</evidence>
<evidence type="ECO:0008006" key="3">
    <source>
        <dbReference type="Google" id="ProtNLM"/>
    </source>
</evidence>
<dbReference type="InterPro" id="IPR038194">
    <property type="entry name" value="DUF3861_sf"/>
</dbReference>
<dbReference type="Gene3D" id="3.10.20.850">
    <property type="entry name" value="Protein of unknown function DUF3861"/>
    <property type="match status" value="1"/>
</dbReference>
<dbReference type="Pfam" id="PF12977">
    <property type="entry name" value="DUF3861"/>
    <property type="match status" value="1"/>
</dbReference>
<protein>
    <recommendedName>
        <fullName evidence="3">DUF3861 domain-containing protein</fullName>
    </recommendedName>
</protein>
<dbReference type="RefSeq" id="WP_066609513.1">
    <property type="nucleotide sequence ID" value="NZ_LQQU01000003.1"/>
</dbReference>
<gene>
    <name evidence="1" type="ORF">AVW16_04715</name>
</gene>
<dbReference type="InterPro" id="IPR024476">
    <property type="entry name" value="DUF3861"/>
</dbReference>
<sequence>MQGHQYRITVAPLGADGLPHGEALAFDAPCHDDMLAVAARLKTAALFDDDTTTRLAVGLKLFGEVLIEQRAHPLFAPLAGGAFADFMRGLKTAARTASND</sequence>
<comment type="caution">
    <text evidence="1">The sequence shown here is derived from an EMBL/GenBank/DDBJ whole genome shotgun (WGS) entry which is preliminary data.</text>
</comment>
<dbReference type="AlphaFoldDB" id="A0A165G4J3"/>
<evidence type="ECO:0000313" key="1">
    <source>
        <dbReference type="EMBL" id="KZE35092.1"/>
    </source>
</evidence>
<proteinExistence type="predicted"/>
<reference evidence="2" key="1">
    <citation type="submission" date="2016-01" db="EMBL/GenBank/DDBJ databases">
        <title>Draft genome of Chromobacterium sp. F49.</title>
        <authorList>
            <person name="Hong K.W."/>
        </authorList>
    </citation>
    <scope>NUCLEOTIDE SEQUENCE [LARGE SCALE GENOMIC DNA]</scope>
    <source>
        <strain evidence="2">CN10</strain>
    </source>
</reference>
<accession>A0A165G4J3</accession>
<dbReference type="Proteomes" id="UP000076625">
    <property type="component" value="Unassembled WGS sequence"/>
</dbReference>
<organism evidence="1 2">
    <name type="scientific">Crenobacter luteus</name>
    <dbReference type="NCBI Taxonomy" id="1452487"/>
    <lineage>
        <taxon>Bacteria</taxon>
        <taxon>Pseudomonadati</taxon>
        <taxon>Pseudomonadota</taxon>
        <taxon>Betaproteobacteria</taxon>
        <taxon>Neisseriales</taxon>
        <taxon>Neisseriaceae</taxon>
        <taxon>Crenobacter</taxon>
    </lineage>
</organism>